<evidence type="ECO:0008006" key="3">
    <source>
        <dbReference type="Google" id="ProtNLM"/>
    </source>
</evidence>
<organism evidence="2">
    <name type="scientific">Trypanosoma vivax (strain Y486)</name>
    <dbReference type="NCBI Taxonomy" id="1055687"/>
    <lineage>
        <taxon>Eukaryota</taxon>
        <taxon>Discoba</taxon>
        <taxon>Euglenozoa</taxon>
        <taxon>Kinetoplastea</taxon>
        <taxon>Metakinetoplastina</taxon>
        <taxon>Trypanosomatida</taxon>
        <taxon>Trypanosomatidae</taxon>
        <taxon>Trypanosoma</taxon>
        <taxon>Duttonella</taxon>
    </lineage>
</organism>
<proteinExistence type="predicted"/>
<reference evidence="2" key="1">
    <citation type="journal article" date="2012" name="Proc. Natl. Acad. Sci. U.S.A.">
        <title>Antigenic diversity is generated by distinct evolutionary mechanisms in African trypanosome species.</title>
        <authorList>
            <person name="Jackson A.P."/>
            <person name="Berry A."/>
            <person name="Aslett M."/>
            <person name="Allison H.C."/>
            <person name="Burton P."/>
            <person name="Vavrova-Anderson J."/>
            <person name="Brown R."/>
            <person name="Browne H."/>
            <person name="Corton N."/>
            <person name="Hauser H."/>
            <person name="Gamble J."/>
            <person name="Gilderthorp R."/>
            <person name="Marcello L."/>
            <person name="McQuillan J."/>
            <person name="Otto T.D."/>
            <person name="Quail M.A."/>
            <person name="Sanders M.J."/>
            <person name="van Tonder A."/>
            <person name="Ginger M.L."/>
            <person name="Field M.C."/>
            <person name="Barry J.D."/>
            <person name="Hertz-Fowler C."/>
            <person name="Berriman M."/>
        </authorList>
    </citation>
    <scope>NUCLEOTIDE SEQUENCE</scope>
    <source>
        <strain evidence="2">Y486</strain>
    </source>
</reference>
<gene>
    <name evidence="2" type="ORF">TVY486_1008650</name>
</gene>
<protein>
    <recommendedName>
        <fullName evidence="3">Transmembrane protein</fullName>
    </recommendedName>
</protein>
<sequence>MKHKNEAGRPTHFCQLNPSFSSSAATNTTGLRHTLPGLRPKGEGYASSHVMLPITFGLPPTLEFPSFVSFLFFIFHYCSLLFSFLSLSLSLSLFFFFFFLILSLFILFVVSSPSRNSTSGILRKNGQPNL</sequence>
<dbReference type="AlphaFoldDB" id="G0U7G1"/>
<feature type="transmembrane region" description="Helical" evidence="1">
    <location>
        <begin position="67"/>
        <end position="85"/>
    </location>
</feature>
<evidence type="ECO:0000313" key="2">
    <source>
        <dbReference type="EMBL" id="CCC51819.1"/>
    </source>
</evidence>
<dbReference type="EMBL" id="HE573026">
    <property type="protein sequence ID" value="CCC51819.1"/>
    <property type="molecule type" value="Genomic_DNA"/>
</dbReference>
<name>G0U7G1_TRYVY</name>
<keyword evidence="1" id="KW-1133">Transmembrane helix</keyword>
<feature type="transmembrane region" description="Helical" evidence="1">
    <location>
        <begin position="91"/>
        <end position="110"/>
    </location>
</feature>
<keyword evidence="1" id="KW-0472">Membrane</keyword>
<accession>G0U7G1</accession>
<evidence type="ECO:0000256" key="1">
    <source>
        <dbReference type="SAM" id="Phobius"/>
    </source>
</evidence>
<keyword evidence="1" id="KW-0812">Transmembrane</keyword>